<dbReference type="EMBL" id="FQUM01000006">
    <property type="protein sequence ID" value="SHF54122.1"/>
    <property type="molecule type" value="Genomic_DNA"/>
</dbReference>
<evidence type="ECO:0000313" key="1">
    <source>
        <dbReference type="EMBL" id="SHF54122.1"/>
    </source>
</evidence>
<dbReference type="AlphaFoldDB" id="A0A1M5CI84"/>
<name>A0A1M5CI84_9BACT</name>
<organism evidence="1 2">
    <name type="scientific">Mariniphaga anaerophila</name>
    <dbReference type="NCBI Taxonomy" id="1484053"/>
    <lineage>
        <taxon>Bacteria</taxon>
        <taxon>Pseudomonadati</taxon>
        <taxon>Bacteroidota</taxon>
        <taxon>Bacteroidia</taxon>
        <taxon>Marinilabiliales</taxon>
        <taxon>Prolixibacteraceae</taxon>
        <taxon>Mariniphaga</taxon>
    </lineage>
</organism>
<dbReference type="RefSeq" id="WP_139249711.1">
    <property type="nucleotide sequence ID" value="NZ_FQUM01000006.1"/>
</dbReference>
<dbReference type="OrthoDB" id="982687at2"/>
<keyword evidence="2" id="KW-1185">Reference proteome</keyword>
<dbReference type="Proteomes" id="UP000184164">
    <property type="component" value="Unassembled WGS sequence"/>
</dbReference>
<proteinExistence type="predicted"/>
<gene>
    <name evidence="1" type="ORF">SAMN05444274_106125</name>
</gene>
<dbReference type="STRING" id="1484053.SAMN05444274_106125"/>
<accession>A0A1M5CI84</accession>
<reference evidence="1 2" key="1">
    <citation type="submission" date="2016-11" db="EMBL/GenBank/DDBJ databases">
        <authorList>
            <person name="Jaros S."/>
            <person name="Januszkiewicz K."/>
            <person name="Wedrychowicz H."/>
        </authorList>
    </citation>
    <scope>NUCLEOTIDE SEQUENCE [LARGE SCALE GENOMIC DNA]</scope>
    <source>
        <strain evidence="1 2">DSM 26910</strain>
    </source>
</reference>
<evidence type="ECO:0000313" key="2">
    <source>
        <dbReference type="Proteomes" id="UP000184164"/>
    </source>
</evidence>
<sequence length="117" mass="13374">MLAKYYQYNHTEPAIELLISRMDEMISSHFASNLLNQLVNAESFNMENSVKKAITILRLIGVPVHEHISGIYRSDFNGMRKDWQFSELACSLIILTSGTTSDQAEQIQTELLEFYGL</sequence>
<protein>
    <submittedName>
        <fullName evidence="1">Uncharacterized protein</fullName>
    </submittedName>
</protein>